<keyword evidence="5 6" id="KW-0949">S-adenosyl-L-methionine</keyword>
<gene>
    <name evidence="6" type="primary">rsmG</name>
    <name evidence="7" type="ORF">A7E75_06600</name>
</gene>
<dbReference type="Proteomes" id="UP000182264">
    <property type="component" value="Chromosome"/>
</dbReference>
<keyword evidence="3 6" id="KW-0489">Methyltransferase</keyword>
<evidence type="ECO:0000256" key="2">
    <source>
        <dbReference type="ARBA" id="ARBA00022552"/>
    </source>
</evidence>
<dbReference type="InterPro" id="IPR003682">
    <property type="entry name" value="rRNA_ssu_MeTfrase_G"/>
</dbReference>
<comment type="similarity">
    <text evidence="6">Belongs to the methyltransferase superfamily. RNA methyltransferase RsmG family.</text>
</comment>
<comment type="subcellular location">
    <subcellularLocation>
        <location evidence="6">Cytoplasm</location>
    </subcellularLocation>
</comment>
<evidence type="ECO:0000256" key="5">
    <source>
        <dbReference type="ARBA" id="ARBA00022691"/>
    </source>
</evidence>
<sequence length="205" mass="23203">MDIVLDIHVCEKLIWYVEELLRWNRRINLTSIDNIDEALEKHLLDALTLLPLLNRGERLLDMGSGAGLPGIPLSLAMPILGVCSVDRVFKKIAFQQHIARLLRLQNFEARTDRLQVLAAKEGYRTTFDVVTARALAELRDLISLGMPFLKPAGRLIAMKGPEGTRELSDCLDLLERQGLVVEKQQELRLPMSGAERTLLVLKRCR</sequence>
<keyword evidence="1 6" id="KW-0963">Cytoplasm</keyword>
<keyword evidence="4 6" id="KW-0808">Transferase</keyword>
<proteinExistence type="inferred from homology"/>
<evidence type="ECO:0000256" key="3">
    <source>
        <dbReference type="ARBA" id="ARBA00022603"/>
    </source>
</evidence>
<keyword evidence="2 6" id="KW-0698">rRNA processing</keyword>
<comment type="caution">
    <text evidence="6">Lacks conserved residue(s) required for the propagation of feature annotation.</text>
</comment>
<organism evidence="7 8">
    <name type="scientific">Syntrophotalea acetylenica</name>
    <name type="common">Pelobacter acetylenicus</name>
    <dbReference type="NCBI Taxonomy" id="29542"/>
    <lineage>
        <taxon>Bacteria</taxon>
        <taxon>Pseudomonadati</taxon>
        <taxon>Thermodesulfobacteriota</taxon>
        <taxon>Desulfuromonadia</taxon>
        <taxon>Desulfuromonadales</taxon>
        <taxon>Syntrophotaleaceae</taxon>
        <taxon>Syntrophotalea</taxon>
    </lineage>
</organism>
<evidence type="ECO:0000313" key="7">
    <source>
        <dbReference type="EMBL" id="APG26227.1"/>
    </source>
</evidence>
<dbReference type="STRING" id="29542.A6070_00535"/>
<evidence type="ECO:0000313" key="8">
    <source>
        <dbReference type="Proteomes" id="UP000182264"/>
    </source>
</evidence>
<dbReference type="SUPFAM" id="SSF53335">
    <property type="entry name" value="S-adenosyl-L-methionine-dependent methyltransferases"/>
    <property type="match status" value="1"/>
</dbReference>
<dbReference type="Pfam" id="PF02527">
    <property type="entry name" value="GidB"/>
    <property type="match status" value="1"/>
</dbReference>
<dbReference type="PANTHER" id="PTHR31760">
    <property type="entry name" value="S-ADENOSYL-L-METHIONINE-DEPENDENT METHYLTRANSFERASES SUPERFAMILY PROTEIN"/>
    <property type="match status" value="1"/>
</dbReference>
<evidence type="ECO:0000256" key="6">
    <source>
        <dbReference type="HAMAP-Rule" id="MF_00074"/>
    </source>
</evidence>
<keyword evidence="8" id="KW-1185">Reference proteome</keyword>
<feature type="binding site" evidence="6">
    <location>
        <position position="63"/>
    </location>
    <ligand>
        <name>S-adenosyl-L-methionine</name>
        <dbReference type="ChEBI" id="CHEBI:59789"/>
    </ligand>
</feature>
<comment type="function">
    <text evidence="6">Specifically methylates the N7 position of a guanine in 16S rRNA.</text>
</comment>
<dbReference type="Gene3D" id="3.40.50.150">
    <property type="entry name" value="Vaccinia Virus protein VP39"/>
    <property type="match status" value="1"/>
</dbReference>
<dbReference type="HAMAP" id="MF_00074">
    <property type="entry name" value="16SrRNA_methyltr_G"/>
    <property type="match status" value="1"/>
</dbReference>
<evidence type="ECO:0000256" key="4">
    <source>
        <dbReference type="ARBA" id="ARBA00022679"/>
    </source>
</evidence>
<feature type="binding site" evidence="6">
    <location>
        <begin position="114"/>
        <end position="115"/>
    </location>
    <ligand>
        <name>S-adenosyl-L-methionine</name>
        <dbReference type="ChEBI" id="CHEBI:59789"/>
    </ligand>
</feature>
<dbReference type="AlphaFoldDB" id="A0A1L3GJV4"/>
<feature type="binding site" evidence="6">
    <location>
        <position position="68"/>
    </location>
    <ligand>
        <name>S-adenosyl-L-methionine</name>
        <dbReference type="ChEBI" id="CHEBI:59789"/>
    </ligand>
</feature>
<dbReference type="NCBIfam" id="TIGR00138">
    <property type="entry name" value="rsmG_gidB"/>
    <property type="match status" value="1"/>
</dbReference>
<name>A0A1L3GJV4_SYNAC</name>
<dbReference type="PANTHER" id="PTHR31760:SF0">
    <property type="entry name" value="S-ADENOSYL-L-METHIONINE-DEPENDENT METHYLTRANSFERASES SUPERFAMILY PROTEIN"/>
    <property type="match status" value="1"/>
</dbReference>
<dbReference type="GO" id="GO:0070043">
    <property type="term" value="F:rRNA (guanine-N7-)-methyltransferase activity"/>
    <property type="evidence" value="ECO:0007669"/>
    <property type="project" value="UniProtKB-UniRule"/>
</dbReference>
<evidence type="ECO:0000256" key="1">
    <source>
        <dbReference type="ARBA" id="ARBA00022490"/>
    </source>
</evidence>
<feature type="binding site" evidence="6">
    <location>
        <position position="133"/>
    </location>
    <ligand>
        <name>S-adenosyl-L-methionine</name>
        <dbReference type="ChEBI" id="CHEBI:59789"/>
    </ligand>
</feature>
<protein>
    <recommendedName>
        <fullName evidence="6">Ribosomal RNA small subunit methyltransferase G</fullName>
        <ecNumber evidence="6">2.1.1.-</ecNumber>
    </recommendedName>
    <alternativeName>
        <fullName evidence="6">16S rRNA 7-methylguanosine methyltransferase</fullName>
        <shortName evidence="6">16S rRNA m7G methyltransferase</shortName>
    </alternativeName>
</protein>
<reference evidence="7 8" key="1">
    <citation type="journal article" date="2017" name="Genome Announc.">
        <title>Complete Genome Sequences of Two Acetylene-Fermenting Pelobacter acetylenicus Strains.</title>
        <authorList>
            <person name="Sutton J.M."/>
            <person name="Baesman S.M."/>
            <person name="Fierst J.L."/>
            <person name="Poret-Peterson A.T."/>
            <person name="Oremland R.S."/>
            <person name="Dunlap D.S."/>
            <person name="Akob D.M."/>
        </authorList>
    </citation>
    <scope>NUCLEOTIDE SEQUENCE [LARGE SCALE GENOMIC DNA]</scope>
    <source>
        <strain evidence="7 8">DSM 3247</strain>
    </source>
</reference>
<dbReference type="EMBL" id="CP015518">
    <property type="protein sequence ID" value="APG26227.1"/>
    <property type="molecule type" value="Genomic_DNA"/>
</dbReference>
<dbReference type="GO" id="GO:0005829">
    <property type="term" value="C:cytosol"/>
    <property type="evidence" value="ECO:0007669"/>
    <property type="project" value="TreeGrafter"/>
</dbReference>
<dbReference type="EC" id="2.1.1.-" evidence="6"/>
<dbReference type="PIRSF" id="PIRSF003078">
    <property type="entry name" value="GidB"/>
    <property type="match status" value="1"/>
</dbReference>
<accession>A0A1L3GJV4</accession>
<dbReference type="InterPro" id="IPR029063">
    <property type="entry name" value="SAM-dependent_MTases_sf"/>
</dbReference>